<feature type="chain" id="PRO_5038615030" description="Ig-like domain-containing protein" evidence="1">
    <location>
        <begin position="17"/>
        <end position="556"/>
    </location>
</feature>
<keyword evidence="3" id="KW-1185">Reference proteome</keyword>
<accession>A0A9D4EMV8</accession>
<evidence type="ECO:0000256" key="1">
    <source>
        <dbReference type="SAM" id="SignalP"/>
    </source>
</evidence>
<organism evidence="2 3">
    <name type="scientific">Dreissena polymorpha</name>
    <name type="common">Zebra mussel</name>
    <name type="synonym">Mytilus polymorpha</name>
    <dbReference type="NCBI Taxonomy" id="45954"/>
    <lineage>
        <taxon>Eukaryota</taxon>
        <taxon>Metazoa</taxon>
        <taxon>Spiralia</taxon>
        <taxon>Lophotrochozoa</taxon>
        <taxon>Mollusca</taxon>
        <taxon>Bivalvia</taxon>
        <taxon>Autobranchia</taxon>
        <taxon>Heteroconchia</taxon>
        <taxon>Euheterodonta</taxon>
        <taxon>Imparidentia</taxon>
        <taxon>Neoheterodontei</taxon>
        <taxon>Myida</taxon>
        <taxon>Dreissenoidea</taxon>
        <taxon>Dreissenidae</taxon>
        <taxon>Dreissena</taxon>
    </lineage>
</organism>
<comment type="caution">
    <text evidence="2">The sequence shown here is derived from an EMBL/GenBank/DDBJ whole genome shotgun (WGS) entry which is preliminary data.</text>
</comment>
<protein>
    <recommendedName>
        <fullName evidence="4">Ig-like domain-containing protein</fullName>
    </recommendedName>
</protein>
<sequence length="556" mass="62530">MLWHLLLLTSTTNLLSDKVEDADRISLKQYDVGFVCSASKHDVTLTFTHVNSTQRYVIADCYGVIRECAFREHNTAFLEENYDLAYTHTGVLLIIRNLTHETTGTYTCFETYSLDYKASLDVTAVNEDSPKDLRRYTCPIPEWICVITTAITAIEVSIGIIIVGYKIQDKVLSPGYKSHRTEHSMGWRLLNSDGDVPTFAMDASEQSENEVDDTIFVKSNRTVRGASISEMCETEQIGHARIAPHEAQIPSEGRRLLNSDSDVPTFAMDVSEQSENEDDDAIFVKSNRTVRGASISEMCETEQIGHDFPSAASHQTLEIERIEQNNGEREDVDTGIPETSSIYQTNDADLSSIEISEQNNDNPTKVQISTICGQNNPANSDVDVNKIYDSTIMPLIDKSVITRGSSLSGQIVHANDFALLRNEDKHYFTILWELLEKMRHVVCFIPPSLAERNDATVNLPDRQTAIIIARNTPHEAQIPSEYGRLSLDISRETYIQLTKVMQKADDLDRLRSSFPAIQQEVASIMQMKPETRMDSRLTTLIEQISVVLCIKMPKDV</sequence>
<evidence type="ECO:0008006" key="4">
    <source>
        <dbReference type="Google" id="ProtNLM"/>
    </source>
</evidence>
<evidence type="ECO:0000313" key="2">
    <source>
        <dbReference type="EMBL" id="KAH3783594.1"/>
    </source>
</evidence>
<dbReference type="Proteomes" id="UP000828390">
    <property type="component" value="Unassembled WGS sequence"/>
</dbReference>
<dbReference type="AlphaFoldDB" id="A0A9D4EMV8"/>
<gene>
    <name evidence="2" type="ORF">DPMN_161536</name>
</gene>
<proteinExistence type="predicted"/>
<name>A0A9D4EMV8_DREPO</name>
<dbReference type="EMBL" id="JAIWYP010000008">
    <property type="protein sequence ID" value="KAH3783594.1"/>
    <property type="molecule type" value="Genomic_DNA"/>
</dbReference>
<evidence type="ECO:0000313" key="3">
    <source>
        <dbReference type="Proteomes" id="UP000828390"/>
    </source>
</evidence>
<feature type="signal peptide" evidence="1">
    <location>
        <begin position="1"/>
        <end position="16"/>
    </location>
</feature>
<keyword evidence="1" id="KW-0732">Signal</keyword>
<reference evidence="2" key="2">
    <citation type="submission" date="2020-11" db="EMBL/GenBank/DDBJ databases">
        <authorList>
            <person name="McCartney M.A."/>
            <person name="Auch B."/>
            <person name="Kono T."/>
            <person name="Mallez S."/>
            <person name="Becker A."/>
            <person name="Gohl D.M."/>
            <person name="Silverstein K.A.T."/>
            <person name="Koren S."/>
            <person name="Bechman K.B."/>
            <person name="Herman A."/>
            <person name="Abrahante J.E."/>
            <person name="Garbe J."/>
        </authorList>
    </citation>
    <scope>NUCLEOTIDE SEQUENCE</scope>
    <source>
        <strain evidence="2">Duluth1</strain>
        <tissue evidence="2">Whole animal</tissue>
    </source>
</reference>
<reference evidence="2" key="1">
    <citation type="journal article" date="2019" name="bioRxiv">
        <title>The Genome of the Zebra Mussel, Dreissena polymorpha: A Resource for Invasive Species Research.</title>
        <authorList>
            <person name="McCartney M.A."/>
            <person name="Auch B."/>
            <person name="Kono T."/>
            <person name="Mallez S."/>
            <person name="Zhang Y."/>
            <person name="Obille A."/>
            <person name="Becker A."/>
            <person name="Abrahante J.E."/>
            <person name="Garbe J."/>
            <person name="Badalamenti J.P."/>
            <person name="Herman A."/>
            <person name="Mangelson H."/>
            <person name="Liachko I."/>
            <person name="Sullivan S."/>
            <person name="Sone E.D."/>
            <person name="Koren S."/>
            <person name="Silverstein K.A.T."/>
            <person name="Beckman K.B."/>
            <person name="Gohl D.M."/>
        </authorList>
    </citation>
    <scope>NUCLEOTIDE SEQUENCE</scope>
    <source>
        <strain evidence="2">Duluth1</strain>
        <tissue evidence="2">Whole animal</tissue>
    </source>
</reference>